<dbReference type="PANTHER" id="PTHR32071">
    <property type="entry name" value="TRANSCRIPTIONAL REGULATORY PROTEIN"/>
    <property type="match status" value="1"/>
</dbReference>
<dbReference type="Pfam" id="PF02954">
    <property type="entry name" value="HTH_8"/>
    <property type="match status" value="1"/>
</dbReference>
<gene>
    <name evidence="2" type="ORF">EHS11_00850</name>
</gene>
<dbReference type="AlphaFoldDB" id="A0A4R9LWQ0"/>
<dbReference type="EMBL" id="RQHV01000002">
    <property type="protein sequence ID" value="TGN14572.1"/>
    <property type="molecule type" value="Genomic_DNA"/>
</dbReference>
<sequence length="435" mass="48960">MSPGIQAILFSKIEGRKWIETILPFAWGELCQVLEARAGIVVLKSPEEDSYYESASFGYGEDGFFYSFLTREGKHWDEVMSSDLPCHFPGKEFELFGKSGDAKVFRIQSSGKSVGFLLMEWEEEKGEIIDTFFYLFAEKIGKEWGNFPSRSAEPVQVQISSQPAVLKLIPNWEERILSLGSKKIITILGPSGSGKKTLSKWIHSRLQPGSPFLVLGSLPENLGKLEKALSDWGKEASRGSLVFLSPKSWSLGQQKIVLDWLDSGGFNGLVFFIDRNDAKEEMLPAFERMILKDKILLSGFDFLPKEILLEIANLLFQELAISQNRNGILLSSEALSSIKLRDFPSNFSDLKNLFLSSILRSKTREISLTDLGEENVDVRILDNEDLDLRRGIQALERQKILLATRIFSGNQIRMAKALGISRGSLQYKMKQLGLL</sequence>
<dbReference type="OrthoDB" id="314358at2"/>
<keyword evidence="3" id="KW-1185">Reference proteome</keyword>
<evidence type="ECO:0000313" key="3">
    <source>
        <dbReference type="Proteomes" id="UP000298264"/>
    </source>
</evidence>
<dbReference type="Proteomes" id="UP000298264">
    <property type="component" value="Unassembled WGS sequence"/>
</dbReference>
<dbReference type="PANTHER" id="PTHR32071:SF122">
    <property type="entry name" value="SIGMA FACTOR"/>
    <property type="match status" value="1"/>
</dbReference>
<proteinExistence type="predicted"/>
<organism evidence="2 3">
    <name type="scientific">Leptospira ilyithenensis</name>
    <dbReference type="NCBI Taxonomy" id="2484901"/>
    <lineage>
        <taxon>Bacteria</taxon>
        <taxon>Pseudomonadati</taxon>
        <taxon>Spirochaetota</taxon>
        <taxon>Spirochaetia</taxon>
        <taxon>Leptospirales</taxon>
        <taxon>Leptospiraceae</taxon>
        <taxon>Leptospira</taxon>
    </lineage>
</organism>
<dbReference type="InterPro" id="IPR002197">
    <property type="entry name" value="HTH_Fis"/>
</dbReference>
<dbReference type="InterPro" id="IPR027417">
    <property type="entry name" value="P-loop_NTPase"/>
</dbReference>
<dbReference type="Gene3D" id="1.10.10.60">
    <property type="entry name" value="Homeodomain-like"/>
    <property type="match status" value="1"/>
</dbReference>
<dbReference type="GO" id="GO:0043565">
    <property type="term" value="F:sequence-specific DNA binding"/>
    <property type="evidence" value="ECO:0007669"/>
    <property type="project" value="InterPro"/>
</dbReference>
<name>A0A4R9LWQ0_9LEPT</name>
<comment type="caution">
    <text evidence="2">The sequence shown here is derived from an EMBL/GenBank/DDBJ whole genome shotgun (WGS) entry which is preliminary data.</text>
</comment>
<reference evidence="2" key="1">
    <citation type="journal article" date="2019" name="PLoS Negl. Trop. Dis.">
        <title>Revisiting the worldwide diversity of Leptospira species in the environment.</title>
        <authorList>
            <person name="Vincent A.T."/>
            <person name="Schiettekatte O."/>
            <person name="Bourhy P."/>
            <person name="Veyrier F.J."/>
            <person name="Picardeau M."/>
        </authorList>
    </citation>
    <scope>NUCLEOTIDE SEQUENCE [LARGE SCALE GENOMIC DNA]</scope>
    <source>
        <strain evidence="2">201400974</strain>
    </source>
</reference>
<dbReference type="SUPFAM" id="SSF52540">
    <property type="entry name" value="P-loop containing nucleoside triphosphate hydrolases"/>
    <property type="match status" value="1"/>
</dbReference>
<evidence type="ECO:0000259" key="1">
    <source>
        <dbReference type="Pfam" id="PF02954"/>
    </source>
</evidence>
<dbReference type="PRINTS" id="PR01590">
    <property type="entry name" value="HTHFIS"/>
</dbReference>
<dbReference type="SUPFAM" id="SSF46689">
    <property type="entry name" value="Homeodomain-like"/>
    <property type="match status" value="1"/>
</dbReference>
<protein>
    <submittedName>
        <fullName evidence="2">Response regulator</fullName>
    </submittedName>
</protein>
<accession>A0A4R9LWQ0</accession>
<evidence type="ECO:0000313" key="2">
    <source>
        <dbReference type="EMBL" id="TGN14572.1"/>
    </source>
</evidence>
<feature type="domain" description="DNA binding HTH" evidence="1">
    <location>
        <begin position="395"/>
        <end position="432"/>
    </location>
</feature>
<dbReference type="InterPro" id="IPR009057">
    <property type="entry name" value="Homeodomain-like_sf"/>
</dbReference>